<dbReference type="PROSITE" id="PS50977">
    <property type="entry name" value="HTH_TETR_2"/>
    <property type="match status" value="1"/>
</dbReference>
<keyword evidence="3" id="KW-0804">Transcription</keyword>
<comment type="caution">
    <text evidence="6">The sequence shown here is derived from an EMBL/GenBank/DDBJ whole genome shotgun (WGS) entry which is preliminary data.</text>
</comment>
<reference evidence="7" key="1">
    <citation type="journal article" date="2019" name="Int. J. Syst. Evol. Microbiol.">
        <title>The Global Catalogue of Microorganisms (GCM) 10K type strain sequencing project: providing services to taxonomists for standard genome sequencing and annotation.</title>
        <authorList>
            <consortium name="The Broad Institute Genomics Platform"/>
            <consortium name="The Broad Institute Genome Sequencing Center for Infectious Disease"/>
            <person name="Wu L."/>
            <person name="Ma J."/>
        </authorList>
    </citation>
    <scope>NUCLEOTIDE SEQUENCE [LARGE SCALE GENOMIC DNA]</scope>
    <source>
        <strain evidence="7">JCM 3369</strain>
    </source>
</reference>
<dbReference type="InterPro" id="IPR009057">
    <property type="entry name" value="Homeodomain-like_sf"/>
</dbReference>
<evidence type="ECO:0000256" key="4">
    <source>
        <dbReference type="PROSITE-ProRule" id="PRU00335"/>
    </source>
</evidence>
<evidence type="ECO:0000313" key="6">
    <source>
        <dbReference type="EMBL" id="MFC6879043.1"/>
    </source>
</evidence>
<dbReference type="PANTHER" id="PTHR30055:SF234">
    <property type="entry name" value="HTH-TYPE TRANSCRIPTIONAL REGULATOR BETI"/>
    <property type="match status" value="1"/>
</dbReference>
<keyword evidence="1" id="KW-0805">Transcription regulation</keyword>
<evidence type="ECO:0000256" key="1">
    <source>
        <dbReference type="ARBA" id="ARBA00023015"/>
    </source>
</evidence>
<name>A0ABW2CD54_9ACTN</name>
<dbReference type="InterPro" id="IPR050109">
    <property type="entry name" value="HTH-type_TetR-like_transc_reg"/>
</dbReference>
<dbReference type="EMBL" id="JBHSXS010000002">
    <property type="protein sequence ID" value="MFC6879043.1"/>
    <property type="molecule type" value="Genomic_DNA"/>
</dbReference>
<keyword evidence="7" id="KW-1185">Reference proteome</keyword>
<dbReference type="Pfam" id="PF00440">
    <property type="entry name" value="TetR_N"/>
    <property type="match status" value="1"/>
</dbReference>
<feature type="domain" description="HTH tetR-type" evidence="5">
    <location>
        <begin position="5"/>
        <end position="65"/>
    </location>
</feature>
<dbReference type="SUPFAM" id="SSF46689">
    <property type="entry name" value="Homeodomain-like"/>
    <property type="match status" value="1"/>
</dbReference>
<dbReference type="RefSeq" id="WP_160823742.1">
    <property type="nucleotide sequence ID" value="NZ_JBHSXE010000001.1"/>
</dbReference>
<dbReference type="Gene3D" id="1.10.357.10">
    <property type="entry name" value="Tetracycline Repressor, domain 2"/>
    <property type="match status" value="1"/>
</dbReference>
<dbReference type="Proteomes" id="UP001596380">
    <property type="component" value="Unassembled WGS sequence"/>
</dbReference>
<feature type="DNA-binding region" description="H-T-H motif" evidence="4">
    <location>
        <begin position="28"/>
        <end position="47"/>
    </location>
</feature>
<evidence type="ECO:0000256" key="2">
    <source>
        <dbReference type="ARBA" id="ARBA00023125"/>
    </source>
</evidence>
<dbReference type="PANTHER" id="PTHR30055">
    <property type="entry name" value="HTH-TYPE TRANSCRIPTIONAL REGULATOR RUTR"/>
    <property type="match status" value="1"/>
</dbReference>
<dbReference type="InterPro" id="IPR001647">
    <property type="entry name" value="HTH_TetR"/>
</dbReference>
<protein>
    <submittedName>
        <fullName evidence="6">TetR/AcrR family transcriptional regulator</fullName>
    </submittedName>
</protein>
<dbReference type="SUPFAM" id="SSF48498">
    <property type="entry name" value="Tetracyclin repressor-like, C-terminal domain"/>
    <property type="match status" value="1"/>
</dbReference>
<accession>A0ABW2CD54</accession>
<keyword evidence="2 4" id="KW-0238">DNA-binding</keyword>
<organism evidence="6 7">
    <name type="scientific">Actinomadura yumaensis</name>
    <dbReference type="NCBI Taxonomy" id="111807"/>
    <lineage>
        <taxon>Bacteria</taxon>
        <taxon>Bacillati</taxon>
        <taxon>Actinomycetota</taxon>
        <taxon>Actinomycetes</taxon>
        <taxon>Streptosporangiales</taxon>
        <taxon>Thermomonosporaceae</taxon>
        <taxon>Actinomadura</taxon>
    </lineage>
</organism>
<evidence type="ECO:0000259" key="5">
    <source>
        <dbReference type="PROSITE" id="PS50977"/>
    </source>
</evidence>
<evidence type="ECO:0000313" key="7">
    <source>
        <dbReference type="Proteomes" id="UP001596380"/>
    </source>
</evidence>
<proteinExistence type="predicted"/>
<gene>
    <name evidence="6" type="ORF">ACFQKB_04615</name>
</gene>
<evidence type="ECO:0000256" key="3">
    <source>
        <dbReference type="ARBA" id="ARBA00023163"/>
    </source>
</evidence>
<sequence>MTSTDDGTERIIAVATELFAELGFDGTSLRMIADAAGVGVASVTDLVGGKTDLYRAVMMRAHEAERAALADATVAFTPTRQGMAGVVDAYFDFYAGNPRMVSLWLHRRMGDAADIAELEELYVRPPFARLAGALRGAAPEDIDIDYALWTIPWLISGFLSSGIMHSDPDAHGHGEGMHLTPQDLADFRRYLHQVVELLLPLPA</sequence>
<dbReference type="InterPro" id="IPR036271">
    <property type="entry name" value="Tet_transcr_reg_TetR-rel_C_sf"/>
</dbReference>